<dbReference type="InterPro" id="IPR047784">
    <property type="entry name" value="TrgA"/>
</dbReference>
<evidence type="ECO:0000256" key="1">
    <source>
        <dbReference type="SAM" id="Phobius"/>
    </source>
</evidence>
<dbReference type="NCBIfam" id="NF033773">
    <property type="entry name" value="tellur_TrgA"/>
    <property type="match status" value="1"/>
</dbReference>
<feature type="transmembrane region" description="Helical" evidence="1">
    <location>
        <begin position="33"/>
        <end position="52"/>
    </location>
</feature>
<feature type="transmembrane region" description="Helical" evidence="1">
    <location>
        <begin position="64"/>
        <end position="86"/>
    </location>
</feature>
<protein>
    <submittedName>
        <fullName evidence="2">TrgA family protein</fullName>
    </submittedName>
</protein>
<comment type="caution">
    <text evidence="2">The sequence shown here is derived from an EMBL/GenBank/DDBJ whole genome shotgun (WGS) entry which is preliminary data.</text>
</comment>
<feature type="transmembrane region" description="Helical" evidence="1">
    <location>
        <begin position="117"/>
        <end position="141"/>
    </location>
</feature>
<organism evidence="2 3">
    <name type="scientific">Aliigemmobacter aestuarii</name>
    <dbReference type="NCBI Taxonomy" id="1445661"/>
    <lineage>
        <taxon>Bacteria</taxon>
        <taxon>Pseudomonadati</taxon>
        <taxon>Pseudomonadota</taxon>
        <taxon>Alphaproteobacteria</taxon>
        <taxon>Rhodobacterales</taxon>
        <taxon>Paracoccaceae</taxon>
        <taxon>Aliigemmobacter</taxon>
    </lineage>
</organism>
<keyword evidence="1" id="KW-0812">Transmembrane</keyword>
<reference evidence="2 3" key="1">
    <citation type="submission" date="2019-04" db="EMBL/GenBank/DDBJ databases">
        <title>Draft genome sequence of Gemmobacter aestuarii sp. nov.</title>
        <authorList>
            <person name="Hameed A."/>
            <person name="Lin S.-Y."/>
            <person name="Shahina M."/>
            <person name="Lai W.-A."/>
            <person name="Young C.-C."/>
        </authorList>
    </citation>
    <scope>NUCLEOTIDE SEQUENCE [LARGE SCALE GENOMIC DNA]</scope>
    <source>
        <strain evidence="2 3">CC-PW-75</strain>
    </source>
</reference>
<proteinExistence type="predicted"/>
<keyword evidence="1" id="KW-0472">Membrane</keyword>
<dbReference type="EMBL" id="SSND01000004">
    <property type="protein sequence ID" value="THD82405.1"/>
    <property type="molecule type" value="Genomic_DNA"/>
</dbReference>
<evidence type="ECO:0000313" key="2">
    <source>
        <dbReference type="EMBL" id="THD82405.1"/>
    </source>
</evidence>
<gene>
    <name evidence="2" type="ORF">E7811_15280</name>
</gene>
<evidence type="ECO:0000313" key="3">
    <source>
        <dbReference type="Proteomes" id="UP000309450"/>
    </source>
</evidence>
<keyword evidence="1" id="KW-1133">Transmembrane helix</keyword>
<name>A0A4S3MKP3_9RHOB</name>
<sequence>MPTAAKLVSAVMFAAIAWLAAEALKPGLPEGMSPGFLSEVMVGIGLLSGWLVMGRLVGSGYGPAISSGVQTAATFTFFGVLGFAFYEMILRSTKLRYDGPFEAIQGMMELMWEYAGLLVRMEVLVILVVGSVIAGVVAEWVGRRWP</sequence>
<dbReference type="RefSeq" id="WP_136395513.1">
    <property type="nucleotide sequence ID" value="NZ_SSND01000004.1"/>
</dbReference>
<accession>A0A4S3MKP3</accession>
<dbReference type="AlphaFoldDB" id="A0A4S3MKP3"/>
<dbReference type="OrthoDB" id="7869508at2"/>
<dbReference type="Proteomes" id="UP000309450">
    <property type="component" value="Unassembled WGS sequence"/>
</dbReference>
<keyword evidence="3" id="KW-1185">Reference proteome</keyword>